<dbReference type="PANTHER" id="PTHR44858:SF1">
    <property type="entry name" value="UDP-N-ACETYLGLUCOSAMINE--PEPTIDE N-ACETYLGLUCOSAMINYLTRANSFERASE SPINDLY-RELATED"/>
    <property type="match status" value="1"/>
</dbReference>
<reference evidence="6 7" key="1">
    <citation type="submission" date="2023-07" db="EMBL/GenBank/DDBJ databases">
        <title>Sorghum-associated microbial communities from plants grown in Nebraska, USA.</title>
        <authorList>
            <person name="Schachtman D."/>
        </authorList>
    </citation>
    <scope>NUCLEOTIDE SEQUENCE [LARGE SCALE GENOMIC DNA]</scope>
    <source>
        <strain evidence="6 7">3262</strain>
    </source>
</reference>
<feature type="repeat" description="TPR" evidence="3">
    <location>
        <begin position="313"/>
        <end position="346"/>
    </location>
</feature>
<feature type="repeat" description="TPR" evidence="3">
    <location>
        <begin position="279"/>
        <end position="312"/>
    </location>
</feature>
<keyword evidence="2 3" id="KW-0802">TPR repeat</keyword>
<evidence type="ECO:0000256" key="1">
    <source>
        <dbReference type="ARBA" id="ARBA00022737"/>
    </source>
</evidence>
<feature type="repeat" description="TPR" evidence="3">
    <location>
        <begin position="169"/>
        <end position="202"/>
    </location>
</feature>
<evidence type="ECO:0000256" key="3">
    <source>
        <dbReference type="PROSITE-ProRule" id="PRU00339"/>
    </source>
</evidence>
<feature type="chain" id="PRO_5045331311" evidence="5">
    <location>
        <begin position="21"/>
        <end position="516"/>
    </location>
</feature>
<protein>
    <submittedName>
        <fullName evidence="6">Tetratricopeptide (TPR) repeat protein</fullName>
    </submittedName>
</protein>
<feature type="signal peptide" evidence="5">
    <location>
        <begin position="1"/>
        <end position="20"/>
    </location>
</feature>
<dbReference type="NCBIfam" id="NF047558">
    <property type="entry name" value="TPR_END_plus"/>
    <property type="match status" value="1"/>
</dbReference>
<evidence type="ECO:0000313" key="7">
    <source>
        <dbReference type="Proteomes" id="UP001247620"/>
    </source>
</evidence>
<dbReference type="Pfam" id="PF13181">
    <property type="entry name" value="TPR_8"/>
    <property type="match status" value="2"/>
</dbReference>
<dbReference type="SUPFAM" id="SSF48452">
    <property type="entry name" value="TPR-like"/>
    <property type="match status" value="3"/>
</dbReference>
<organism evidence="6 7">
    <name type="scientific">Mucilaginibacter pocheonensis</name>
    <dbReference type="NCBI Taxonomy" id="398050"/>
    <lineage>
        <taxon>Bacteria</taxon>
        <taxon>Pseudomonadati</taxon>
        <taxon>Bacteroidota</taxon>
        <taxon>Sphingobacteriia</taxon>
        <taxon>Sphingobacteriales</taxon>
        <taxon>Sphingobacteriaceae</taxon>
        <taxon>Mucilaginibacter</taxon>
    </lineage>
</organism>
<evidence type="ECO:0000256" key="5">
    <source>
        <dbReference type="SAM" id="SignalP"/>
    </source>
</evidence>
<evidence type="ECO:0000313" key="6">
    <source>
        <dbReference type="EMBL" id="MDR6941741.1"/>
    </source>
</evidence>
<feature type="repeat" description="TPR" evidence="3">
    <location>
        <begin position="241"/>
        <end position="274"/>
    </location>
</feature>
<dbReference type="EMBL" id="JAVDUU010000002">
    <property type="protein sequence ID" value="MDR6941741.1"/>
    <property type="molecule type" value="Genomic_DNA"/>
</dbReference>
<evidence type="ECO:0000256" key="2">
    <source>
        <dbReference type="ARBA" id="ARBA00022803"/>
    </source>
</evidence>
<dbReference type="InterPro" id="IPR011990">
    <property type="entry name" value="TPR-like_helical_dom_sf"/>
</dbReference>
<keyword evidence="5" id="KW-0732">Signal</keyword>
<dbReference type="RefSeq" id="WP_310093891.1">
    <property type="nucleotide sequence ID" value="NZ_JAVDUU010000002.1"/>
</dbReference>
<feature type="coiled-coil region" evidence="4">
    <location>
        <begin position="62"/>
        <end position="89"/>
    </location>
</feature>
<name>A0ABU1T937_9SPHI</name>
<feature type="repeat" description="TPR" evidence="3">
    <location>
        <begin position="135"/>
        <end position="168"/>
    </location>
</feature>
<dbReference type="InterPro" id="IPR050498">
    <property type="entry name" value="Ycf3"/>
</dbReference>
<evidence type="ECO:0000256" key="4">
    <source>
        <dbReference type="SAM" id="Coils"/>
    </source>
</evidence>
<keyword evidence="7" id="KW-1185">Reference proteome</keyword>
<keyword evidence="4" id="KW-0175">Coiled coil</keyword>
<dbReference type="Proteomes" id="UP001247620">
    <property type="component" value="Unassembled WGS sequence"/>
</dbReference>
<dbReference type="PROSITE" id="PS50005">
    <property type="entry name" value="TPR"/>
    <property type="match status" value="8"/>
</dbReference>
<feature type="repeat" description="TPR" evidence="3">
    <location>
        <begin position="97"/>
        <end position="130"/>
    </location>
</feature>
<dbReference type="SMART" id="SM00028">
    <property type="entry name" value="TPR"/>
    <property type="match status" value="12"/>
</dbReference>
<keyword evidence="1" id="KW-0677">Repeat</keyword>
<feature type="repeat" description="TPR" evidence="3">
    <location>
        <begin position="207"/>
        <end position="240"/>
    </location>
</feature>
<proteinExistence type="predicted"/>
<comment type="caution">
    <text evidence="6">The sequence shown here is derived from an EMBL/GenBank/DDBJ whole genome shotgun (WGS) entry which is preliminary data.</text>
</comment>
<accession>A0ABU1T937</accession>
<dbReference type="PANTHER" id="PTHR44858">
    <property type="entry name" value="TETRATRICOPEPTIDE REPEAT PROTEIN 6"/>
    <property type="match status" value="1"/>
</dbReference>
<gene>
    <name evidence="6" type="ORF">J2W55_001583</name>
</gene>
<dbReference type="Pfam" id="PF13432">
    <property type="entry name" value="TPR_16"/>
    <property type="match status" value="2"/>
</dbReference>
<dbReference type="Gene3D" id="1.25.40.10">
    <property type="entry name" value="Tetratricopeptide repeat domain"/>
    <property type="match status" value="5"/>
</dbReference>
<feature type="repeat" description="TPR" evidence="3">
    <location>
        <begin position="25"/>
        <end position="58"/>
    </location>
</feature>
<sequence length="516" mass="59520">MKRKLPALLILVLIVGSYNATCQIKIDYQKTGDTFFENKDYKGAIDSYTKAISISEQNKQKLAILLDKRAQVEIDLEQYKKAIEDETAAILANPNYADAYWNRGLAYGKSKEYQLAINDYTKTMVFYKDDKDNLSTLYDNRGINERKLKQYQKAIDDHSQAIALNNKNGDAYWHRGIAYNNNHQYQLAIDDYTTAMFYNQEDRKDLAMLYENRAVNERRLKKYKEAINDFNTASQLNPGSRDIYWERGLTYQYNSDYQLAINDFTSAISYYQNDKNNEAILYNNMAINAMALHQAPKALEYVSKAIERNPQNGYFYWSRGGIYSQTGESKKAIDDFTKAMDFYKDNKRILAALHSEKAANFYILNQNQQVIDECDTAIAFYPANANPYFTRGKVYLKRIVNKDKALLDFNKVISLDTSKATVGYIFSQFYIGNTELAMQKLQEQVLKTVSADDVLNHYYNIACMFSIMNKPDEANIYLKKAIDSGYSKKFAANDEDFDNIRKTPDYIALMASGDSK</sequence>
<dbReference type="InterPro" id="IPR019734">
    <property type="entry name" value="TPR_rpt"/>
</dbReference>